<name>A0A918XAI2_9ACTN</name>
<accession>A0A918XAI2</accession>
<evidence type="ECO:0000313" key="1">
    <source>
        <dbReference type="EMBL" id="GHD22213.1"/>
    </source>
</evidence>
<comment type="caution">
    <text evidence="1">The sequence shown here is derived from an EMBL/GenBank/DDBJ whole genome shotgun (WGS) entry which is preliminary data.</text>
</comment>
<proteinExistence type="predicted"/>
<protein>
    <submittedName>
        <fullName evidence="1">Uncharacterized protein</fullName>
    </submittedName>
</protein>
<sequence>MLAAVPAPLGLGDDGHDLDRIGALMLVGRTFTHHHRVTDQLRRRGVRGLRGPVPHVCELGQRHPADFTEELDRECGVVADQIHGKLV</sequence>
<gene>
    <name evidence="1" type="ORF">GCM10007147_16240</name>
</gene>
<dbReference type="Proteomes" id="UP000654947">
    <property type="component" value="Unassembled WGS sequence"/>
</dbReference>
<reference evidence="1 2" key="1">
    <citation type="journal article" date="2014" name="Int. J. Syst. Evol. Microbiol.">
        <title>Complete genome sequence of Corynebacterium casei LMG S-19264T (=DSM 44701T), isolated from a smear-ripened cheese.</title>
        <authorList>
            <consortium name="US DOE Joint Genome Institute (JGI-PGF)"/>
            <person name="Walter F."/>
            <person name="Albersmeier A."/>
            <person name="Kalinowski J."/>
            <person name="Ruckert C."/>
        </authorList>
    </citation>
    <scope>NUCLEOTIDE SEQUENCE [LARGE SCALE GENOMIC DNA]</scope>
    <source>
        <strain evidence="1 2">KCTC 19473</strain>
    </source>
</reference>
<dbReference type="AlphaFoldDB" id="A0A918XAI2"/>
<evidence type="ECO:0000313" key="2">
    <source>
        <dbReference type="Proteomes" id="UP000654947"/>
    </source>
</evidence>
<dbReference type="EMBL" id="BMXL01000006">
    <property type="protein sequence ID" value="GHD22213.1"/>
    <property type="molecule type" value="Genomic_DNA"/>
</dbReference>
<keyword evidence="2" id="KW-1185">Reference proteome</keyword>
<organism evidence="1 2">
    <name type="scientific">Nocardiopsis kunsanensis</name>
    <dbReference type="NCBI Taxonomy" id="141693"/>
    <lineage>
        <taxon>Bacteria</taxon>
        <taxon>Bacillati</taxon>
        <taxon>Actinomycetota</taxon>
        <taxon>Actinomycetes</taxon>
        <taxon>Streptosporangiales</taxon>
        <taxon>Nocardiopsidaceae</taxon>
        <taxon>Nocardiopsis</taxon>
    </lineage>
</organism>